<keyword evidence="8" id="KW-0540">Nuclease</keyword>
<dbReference type="EMBL" id="DS480393">
    <property type="protein sequence ID" value="EDO18101.1"/>
    <property type="molecule type" value="Genomic_DNA"/>
</dbReference>
<dbReference type="GO" id="GO:0004523">
    <property type="term" value="F:RNA-DNA hybrid ribonuclease activity"/>
    <property type="evidence" value="ECO:0007669"/>
    <property type="project" value="UniProtKB-EC"/>
</dbReference>
<dbReference type="Pfam" id="PF17919">
    <property type="entry name" value="RT_RNaseH_2"/>
    <property type="match status" value="1"/>
</dbReference>
<dbReference type="GO" id="GO:0003887">
    <property type="term" value="F:DNA-directed DNA polymerase activity"/>
    <property type="evidence" value="ECO:0007669"/>
    <property type="project" value="UniProtKB-KW"/>
</dbReference>
<dbReference type="InterPro" id="IPR000477">
    <property type="entry name" value="RT_dom"/>
</dbReference>
<dbReference type="Gene3D" id="3.10.10.10">
    <property type="entry name" value="HIV Type 1 Reverse Transcriptase, subunit A, domain 1"/>
    <property type="match status" value="1"/>
</dbReference>
<dbReference type="AlphaFoldDB" id="A7THT9"/>
<dbReference type="InterPro" id="IPR001584">
    <property type="entry name" value="Integrase_cat-core"/>
</dbReference>
<evidence type="ECO:0000256" key="22">
    <source>
        <dbReference type="ARBA" id="ARBA00025590"/>
    </source>
</evidence>
<dbReference type="Gene3D" id="3.30.420.10">
    <property type="entry name" value="Ribonuclease H-like superfamily/Ribonuclease H"/>
    <property type="match status" value="1"/>
</dbReference>
<dbReference type="GO" id="GO:0003964">
    <property type="term" value="F:RNA-directed DNA polymerase activity"/>
    <property type="evidence" value="ECO:0007669"/>
    <property type="project" value="UniProtKB-KW"/>
</dbReference>
<dbReference type="InterPro" id="IPR043128">
    <property type="entry name" value="Rev_trsase/Diguanyl_cyclase"/>
</dbReference>
<evidence type="ECO:0000256" key="23">
    <source>
        <dbReference type="ARBA" id="ARBA00025615"/>
    </source>
</evidence>
<keyword evidence="18" id="KW-0238">DNA-binding</keyword>
<dbReference type="GO" id="GO:0005737">
    <property type="term" value="C:cytoplasm"/>
    <property type="evidence" value="ECO:0007669"/>
    <property type="project" value="UniProtKB-SubCell"/>
</dbReference>
<dbReference type="GO" id="GO:0046872">
    <property type="term" value="F:metal ion binding"/>
    <property type="evidence" value="ECO:0007669"/>
    <property type="project" value="UniProtKB-KW"/>
</dbReference>
<evidence type="ECO:0000256" key="18">
    <source>
        <dbReference type="ARBA" id="ARBA00023125"/>
    </source>
</evidence>
<dbReference type="PANTHER" id="PTHR37984">
    <property type="entry name" value="PROTEIN CBG26694"/>
    <property type="match status" value="1"/>
</dbReference>
<gene>
    <name evidence="26" type="ORF">Kpol_1031p4</name>
</gene>
<dbReference type="InterPro" id="IPR056924">
    <property type="entry name" value="SH3_Tf2-1"/>
</dbReference>
<evidence type="ECO:0000313" key="27">
    <source>
        <dbReference type="Proteomes" id="UP000000267"/>
    </source>
</evidence>
<evidence type="ECO:0000256" key="16">
    <source>
        <dbReference type="ARBA" id="ARBA00022918"/>
    </source>
</evidence>
<evidence type="ECO:0000259" key="25">
    <source>
        <dbReference type="PROSITE" id="PS50994"/>
    </source>
</evidence>
<evidence type="ECO:0000256" key="8">
    <source>
        <dbReference type="ARBA" id="ARBA00022722"/>
    </source>
</evidence>
<proteinExistence type="predicted"/>
<dbReference type="OrthoDB" id="4488294at2759"/>
<dbReference type="GO" id="GO:0006310">
    <property type="term" value="P:DNA recombination"/>
    <property type="evidence" value="ECO:0007669"/>
    <property type="project" value="UniProtKB-KW"/>
</dbReference>
<sequence length="1063" mass="123423">MYITDHINQDILIGFPVLQKFPELMELTIKSPTKTIYNIVRDIHDELEEQHDQIFVIYTIGSQENHSFEQIPEWLQSKYKDTVRNDLPPRELQGDTNIFHDIELKEGAQIPRSQPYRLTPKLQTEVDTIIKDLIDKKFVVPSKSPFSSPIVMVKKKDGSYRLCVDYRKLNKATVKDPFPLPLIDHALAKIGSATIFTTLDLHSGYHQISMKEQDRYKTAFVTPNGKYEYTVMPFGLVNAPSTFSRYMADLFRDLKFVNVYLDDILIFSTTLNDHWNHLDIVFNRLKNVGLIVKKKKCTFAAEEVEYLGYNVGVRGILPIQNKCQAVKDFPTPTTIKEAQRFLGLVNYYRRFIPHCADKTEPIQKYVTGQTEWSDLQDKAMVELKDILSSEPVLVAFRPDGLYRLTTDASKNGVGAVLEEVTETGKLKGVVGYFSHSLKGPERNYPAGELELLGIVSALKHFKYLLHGRHFVLRTDHVGLLSIRKEGEPSTRVQRWLDLLADFDIDLQYLQGKKNVVADAISRMEGNDLEARNKRSENVIHALDHVIEIDPTKWMDDWKRDPFSAAAIQTFGVKDVVVFAEKDEKLYRKYVKQINESRRFRSRFEYEENVLRYNGKVVVPRGRQSQILGVYHDHGLFGGHFGVNVTFNKINTDYYWSQMYVTIKGYIESCIQCQLMKTHRRHKQGLLIPSEVPDGRWLDISIDFALGMPKTRSGNQVIMVVVDKFSKRAHFIASSFPLSAAETVKLLFRYVFSYHGFPRTITSDRDVRFTAKFYEEVTRRLGIKLTMSSTNHPQTDGQSERVIQTLNRLLATYVLFEPEYWDDYLPQIEYVYNSTPNRIHKKSPFEVDLGYLPTEPLLATADRLSARHEGAAEMIQHMRVLTERAKECLRDTQVDMEIRTNHGRRMVRLEIGDYVLVHRDAYYQEVPYPKIQPLYIGPYKVVKQVNENAYEIDIPTTSRKRRTVNITYLKKYKERSDMYFREPPHTEEEKEERIEEVIALVGEDDKNKKYYCLFKGVDPKITVELSKKQFNRIPTTKRLNMLATFMQLVGTLREEEEGEDVVMN</sequence>
<dbReference type="InterPro" id="IPR041577">
    <property type="entry name" value="RT_RNaseH_2"/>
</dbReference>
<dbReference type="InterPro" id="IPR041588">
    <property type="entry name" value="Integrase_H2C2"/>
</dbReference>
<dbReference type="InterPro" id="IPR012337">
    <property type="entry name" value="RNaseH-like_sf"/>
</dbReference>
<dbReference type="FunFam" id="3.30.70.270:FF:000063">
    <property type="entry name" value="Zinc knuckle domaincontaining protein"/>
    <property type="match status" value="1"/>
</dbReference>
<keyword evidence="12" id="KW-0378">Hydrolase</keyword>
<keyword evidence="13" id="KW-0460">Magnesium</keyword>
<keyword evidence="17" id="KW-0239">DNA-directed DNA polymerase</keyword>
<keyword evidence="4" id="KW-0963">Cytoplasm</keyword>
<evidence type="ECO:0000256" key="17">
    <source>
        <dbReference type="ARBA" id="ARBA00022932"/>
    </source>
</evidence>
<keyword evidence="16" id="KW-0695">RNA-directed DNA polymerase</keyword>
<keyword evidence="27" id="KW-1185">Reference proteome</keyword>
<evidence type="ECO:0000256" key="14">
    <source>
        <dbReference type="ARBA" id="ARBA00022884"/>
    </source>
</evidence>
<dbReference type="Gene3D" id="3.30.70.270">
    <property type="match status" value="2"/>
</dbReference>
<keyword evidence="6" id="KW-0808">Transferase</keyword>
<feature type="domain" description="Reverse transcriptase" evidence="24">
    <location>
        <begin position="134"/>
        <end position="311"/>
    </location>
</feature>
<evidence type="ECO:0000256" key="21">
    <source>
        <dbReference type="ARBA" id="ARBA00023268"/>
    </source>
</evidence>
<dbReference type="GO" id="GO:0003677">
    <property type="term" value="F:DNA binding"/>
    <property type="evidence" value="ECO:0007669"/>
    <property type="project" value="UniProtKB-KW"/>
</dbReference>
<dbReference type="KEGG" id="vpo:Kpol_1031p4"/>
<evidence type="ECO:0000256" key="13">
    <source>
        <dbReference type="ARBA" id="ARBA00022842"/>
    </source>
</evidence>
<evidence type="ECO:0000256" key="6">
    <source>
        <dbReference type="ARBA" id="ARBA00022679"/>
    </source>
</evidence>
<protein>
    <submittedName>
        <fullName evidence="26">Tkp3 protein</fullName>
    </submittedName>
</protein>
<dbReference type="OMA" id="FCWEESA"/>
<dbReference type="InterPro" id="IPR036397">
    <property type="entry name" value="RNaseH_sf"/>
</dbReference>
<dbReference type="FunFam" id="3.10.10.10:FF:000007">
    <property type="entry name" value="Retrovirus-related Pol polyprotein from transposon 17.6-like Protein"/>
    <property type="match status" value="1"/>
</dbReference>
<dbReference type="CDD" id="cd09274">
    <property type="entry name" value="RNase_HI_RT_Ty3"/>
    <property type="match status" value="1"/>
</dbReference>
<keyword evidence="5" id="KW-0645">Protease</keyword>
<evidence type="ECO:0000256" key="3">
    <source>
        <dbReference type="ARBA" id="ARBA00004496"/>
    </source>
</evidence>
<reference evidence="26 27" key="1">
    <citation type="journal article" date="2007" name="Proc. Natl. Acad. Sci. U.S.A.">
        <title>Independent sorting-out of thousands of duplicated gene pairs in two yeast species descended from a whole-genome duplication.</title>
        <authorList>
            <person name="Scannell D.R."/>
            <person name="Frank A.C."/>
            <person name="Conant G.C."/>
            <person name="Byrne K.P."/>
            <person name="Woolfit M."/>
            <person name="Wolfe K.H."/>
        </authorList>
    </citation>
    <scope>NUCLEOTIDE SEQUENCE [LARGE SCALE GENOMIC DNA]</scope>
    <source>
        <strain evidence="27">ATCC 22028 / DSM 70294 / BCRC 21397 / CBS 2163 / NBRC 10782 / NRRL Y-8283 / UCD 57-17</strain>
    </source>
</reference>
<keyword evidence="21" id="KW-0511">Multifunctional enzyme</keyword>
<dbReference type="Pfam" id="PF24626">
    <property type="entry name" value="SH3_Tf2-1"/>
    <property type="match status" value="1"/>
</dbReference>
<accession>A7THT9</accession>
<dbReference type="RefSeq" id="XP_001645959.1">
    <property type="nucleotide sequence ID" value="XM_001645909.1"/>
</dbReference>
<feature type="domain" description="Integrase catalytic" evidence="25">
    <location>
        <begin position="688"/>
        <end position="851"/>
    </location>
</feature>
<dbReference type="GO" id="GO:0003723">
    <property type="term" value="F:RNA binding"/>
    <property type="evidence" value="ECO:0007669"/>
    <property type="project" value="UniProtKB-KW"/>
</dbReference>
<evidence type="ECO:0000256" key="4">
    <source>
        <dbReference type="ARBA" id="ARBA00022490"/>
    </source>
</evidence>
<evidence type="ECO:0000256" key="19">
    <source>
        <dbReference type="ARBA" id="ARBA00023172"/>
    </source>
</evidence>
<dbReference type="Pfam" id="PF00078">
    <property type="entry name" value="RVT_1"/>
    <property type="match status" value="1"/>
</dbReference>
<comment type="catalytic activity">
    <reaction evidence="1">
        <text>Endonucleolytic cleavage to 5'-phosphomonoester.</text>
        <dbReference type="EC" id="3.1.26.4"/>
    </reaction>
</comment>
<evidence type="ECO:0000256" key="9">
    <source>
        <dbReference type="ARBA" id="ARBA00022723"/>
    </source>
</evidence>
<dbReference type="SUPFAM" id="SSF56672">
    <property type="entry name" value="DNA/RNA polymerases"/>
    <property type="match status" value="1"/>
</dbReference>
<dbReference type="Proteomes" id="UP000000267">
    <property type="component" value="Unassembled WGS sequence"/>
</dbReference>
<dbReference type="Gene3D" id="1.10.340.70">
    <property type="match status" value="1"/>
</dbReference>
<evidence type="ECO:0000256" key="10">
    <source>
        <dbReference type="ARBA" id="ARBA00022750"/>
    </source>
</evidence>
<evidence type="ECO:0000256" key="20">
    <source>
        <dbReference type="ARBA" id="ARBA00023242"/>
    </source>
</evidence>
<dbReference type="GeneID" id="5546374"/>
<evidence type="ECO:0000256" key="15">
    <source>
        <dbReference type="ARBA" id="ARBA00022908"/>
    </source>
</evidence>
<dbReference type="GO" id="GO:0015074">
    <property type="term" value="P:DNA integration"/>
    <property type="evidence" value="ECO:0007669"/>
    <property type="project" value="UniProtKB-KW"/>
</dbReference>
<comment type="subcellular location">
    <subcellularLocation>
        <location evidence="3">Cytoplasm</location>
    </subcellularLocation>
    <subcellularLocation>
        <location evidence="2">Nucleus</location>
    </subcellularLocation>
</comment>
<keyword evidence="19" id="KW-0233">DNA recombination</keyword>
<keyword evidence="9" id="KW-0479">Metal-binding</keyword>
<dbReference type="PROSITE" id="PS50878">
    <property type="entry name" value="RT_POL"/>
    <property type="match status" value="1"/>
</dbReference>
<name>A7THT9_VANPO</name>
<dbReference type="InterPro" id="IPR050951">
    <property type="entry name" value="Retrovirus_Pol_polyprotein"/>
</dbReference>
<dbReference type="PROSITE" id="PS50994">
    <property type="entry name" value="INTEGRASE"/>
    <property type="match status" value="1"/>
</dbReference>
<evidence type="ECO:0000256" key="7">
    <source>
        <dbReference type="ARBA" id="ARBA00022695"/>
    </source>
</evidence>
<keyword evidence="14" id="KW-0694">RNA-binding</keyword>
<dbReference type="GO" id="GO:0004190">
    <property type="term" value="F:aspartic-type endopeptidase activity"/>
    <property type="evidence" value="ECO:0007669"/>
    <property type="project" value="UniProtKB-KW"/>
</dbReference>
<dbReference type="CDD" id="cd01647">
    <property type="entry name" value="RT_LTR"/>
    <property type="match status" value="1"/>
</dbReference>
<comment type="function">
    <text evidence="23">Integrase (IN) targets the VLP to the nucleus, where a subparticle preintegration complex (PIC) containing at least integrase and the newly synthesized dsDNA copy of the retrotransposon must transit the nuclear membrane. Once in the nucleus, integrase performs the integration of the dsDNA into the host genome.</text>
</comment>
<evidence type="ECO:0000256" key="2">
    <source>
        <dbReference type="ARBA" id="ARBA00004123"/>
    </source>
</evidence>
<evidence type="ECO:0000259" key="24">
    <source>
        <dbReference type="PROSITE" id="PS50878"/>
    </source>
</evidence>
<keyword evidence="11" id="KW-0255">Endonuclease</keyword>
<evidence type="ECO:0000256" key="11">
    <source>
        <dbReference type="ARBA" id="ARBA00022759"/>
    </source>
</evidence>
<organism evidence="27">
    <name type="scientific">Vanderwaltozyma polyspora (strain ATCC 22028 / DSM 70294 / BCRC 21397 / CBS 2163 / NBRC 10782 / NRRL Y-8283 / UCD 57-17)</name>
    <name type="common">Kluyveromyces polysporus</name>
    <dbReference type="NCBI Taxonomy" id="436907"/>
    <lineage>
        <taxon>Eukaryota</taxon>
        <taxon>Fungi</taxon>
        <taxon>Dikarya</taxon>
        <taxon>Ascomycota</taxon>
        <taxon>Saccharomycotina</taxon>
        <taxon>Saccharomycetes</taxon>
        <taxon>Saccharomycetales</taxon>
        <taxon>Saccharomycetaceae</taxon>
        <taxon>Vanderwaltozyma</taxon>
    </lineage>
</organism>
<dbReference type="GO" id="GO:0006508">
    <property type="term" value="P:proteolysis"/>
    <property type="evidence" value="ECO:0007669"/>
    <property type="project" value="UniProtKB-KW"/>
</dbReference>
<dbReference type="HOGENOM" id="CLU_000384_38_1_1"/>
<dbReference type="SUPFAM" id="SSF53098">
    <property type="entry name" value="Ribonuclease H-like"/>
    <property type="match status" value="1"/>
</dbReference>
<keyword evidence="10" id="KW-0064">Aspartyl protease</keyword>
<dbReference type="PANTHER" id="PTHR37984:SF5">
    <property type="entry name" value="PROTEIN NYNRIN-LIKE"/>
    <property type="match status" value="1"/>
</dbReference>
<dbReference type="InterPro" id="IPR043502">
    <property type="entry name" value="DNA/RNA_pol_sf"/>
</dbReference>
<comment type="function">
    <text evidence="22">Reverse transcriptase/ribonuclease H (RT) is a multifunctional enzyme that catalyzes the conversion of the retro-elements RNA genome into dsDNA within the VLP. The enzyme displays a DNA polymerase activity that can copy either DNA or RNA templates, and a ribonuclease H (RNase H) activity that cleaves the RNA strand of RNA-DNA heteroduplexes during plus-strand synthesis and hydrolyzes RNA primers. The conversion leads to a linear dsDNA copy of the retrotransposon that includes long terminal repeats (LTRs) at both ends.</text>
</comment>
<evidence type="ECO:0000256" key="1">
    <source>
        <dbReference type="ARBA" id="ARBA00000077"/>
    </source>
</evidence>
<dbReference type="eggNOG" id="KOG0017">
    <property type="taxonomic scope" value="Eukaryota"/>
</dbReference>
<keyword evidence="7" id="KW-0548">Nucleotidyltransferase</keyword>
<keyword evidence="20" id="KW-0539">Nucleus</keyword>
<keyword evidence="15" id="KW-0229">DNA integration</keyword>
<evidence type="ECO:0000256" key="5">
    <source>
        <dbReference type="ARBA" id="ARBA00022670"/>
    </source>
</evidence>
<dbReference type="STRING" id="436907.A7THT9"/>
<dbReference type="GO" id="GO:0005634">
    <property type="term" value="C:nucleus"/>
    <property type="evidence" value="ECO:0007669"/>
    <property type="project" value="UniProtKB-SubCell"/>
</dbReference>
<evidence type="ECO:0000313" key="26">
    <source>
        <dbReference type="EMBL" id="EDO18101.1"/>
    </source>
</evidence>
<dbReference type="Pfam" id="PF17921">
    <property type="entry name" value="Integrase_H2C2"/>
    <property type="match status" value="1"/>
</dbReference>
<evidence type="ECO:0000256" key="12">
    <source>
        <dbReference type="ARBA" id="ARBA00022801"/>
    </source>
</evidence>
<dbReference type="InParanoid" id="A7THT9"/>
<dbReference type="PhylomeDB" id="A7THT9"/>